<dbReference type="InterPro" id="IPR051179">
    <property type="entry name" value="WD_repeat_multifunction"/>
</dbReference>
<dbReference type="Gene3D" id="2.130.10.10">
    <property type="entry name" value="YVTN repeat-like/Quinoprotein amine dehydrogenase"/>
    <property type="match status" value="1"/>
</dbReference>
<reference evidence="5 6" key="1">
    <citation type="submission" date="2019-10" db="EMBL/GenBank/DDBJ databases">
        <authorList>
            <person name="Palmer J.M."/>
        </authorList>
    </citation>
    <scope>NUCLEOTIDE SEQUENCE [LARGE SCALE GENOMIC DNA]</scope>
    <source>
        <strain evidence="5 6">TWF506</strain>
    </source>
</reference>
<dbReference type="PANTHER" id="PTHR19857">
    <property type="entry name" value="MITOCHONDRIAL DIVISION PROTEIN 1-RELATED"/>
    <property type="match status" value="1"/>
</dbReference>
<proteinExistence type="predicted"/>
<dbReference type="InterPro" id="IPR036322">
    <property type="entry name" value="WD40_repeat_dom_sf"/>
</dbReference>
<dbReference type="EMBL" id="JAVHJM010000010">
    <property type="protein sequence ID" value="KAK6504355.1"/>
    <property type="molecule type" value="Genomic_DNA"/>
</dbReference>
<gene>
    <name evidence="5" type="ORF">TWF506_002556</name>
</gene>
<feature type="repeat" description="WD" evidence="3">
    <location>
        <begin position="152"/>
        <end position="182"/>
    </location>
</feature>
<evidence type="ECO:0008006" key="7">
    <source>
        <dbReference type="Google" id="ProtNLM"/>
    </source>
</evidence>
<evidence type="ECO:0000256" key="2">
    <source>
        <dbReference type="ARBA" id="ARBA00022737"/>
    </source>
</evidence>
<feature type="repeat" description="WD" evidence="3">
    <location>
        <begin position="95"/>
        <end position="128"/>
    </location>
</feature>
<evidence type="ECO:0000313" key="6">
    <source>
        <dbReference type="Proteomes" id="UP001307849"/>
    </source>
</evidence>
<accession>A0AAN8RM27</accession>
<evidence type="ECO:0000256" key="1">
    <source>
        <dbReference type="ARBA" id="ARBA00022574"/>
    </source>
</evidence>
<name>A0AAN8RM27_9PEZI</name>
<dbReference type="PROSITE" id="PS50294">
    <property type="entry name" value="WD_REPEATS_REGION"/>
    <property type="match status" value="1"/>
</dbReference>
<feature type="region of interest" description="Disordered" evidence="4">
    <location>
        <begin position="1"/>
        <end position="78"/>
    </location>
</feature>
<dbReference type="InterPro" id="IPR015943">
    <property type="entry name" value="WD40/YVTN_repeat-like_dom_sf"/>
</dbReference>
<protein>
    <recommendedName>
        <fullName evidence="7">WD40 repeat-like protein</fullName>
    </recommendedName>
</protein>
<dbReference type="Pfam" id="PF00400">
    <property type="entry name" value="WD40"/>
    <property type="match status" value="4"/>
</dbReference>
<comment type="caution">
    <text evidence="5">The sequence shown here is derived from an EMBL/GenBank/DDBJ whole genome shotgun (WGS) entry which is preliminary data.</text>
</comment>
<evidence type="ECO:0000256" key="4">
    <source>
        <dbReference type="SAM" id="MobiDB-lite"/>
    </source>
</evidence>
<dbReference type="PROSITE" id="PS50082">
    <property type="entry name" value="WD_REPEATS_2"/>
    <property type="match status" value="4"/>
</dbReference>
<feature type="repeat" description="WD" evidence="3">
    <location>
        <begin position="364"/>
        <end position="405"/>
    </location>
</feature>
<evidence type="ECO:0000313" key="5">
    <source>
        <dbReference type="EMBL" id="KAK6504355.1"/>
    </source>
</evidence>
<feature type="repeat" description="WD" evidence="3">
    <location>
        <begin position="406"/>
        <end position="449"/>
    </location>
</feature>
<dbReference type="PANTHER" id="PTHR19857:SF8">
    <property type="entry name" value="ANGIO-ASSOCIATED MIGRATORY CELL PROTEIN"/>
    <property type="match status" value="1"/>
</dbReference>
<dbReference type="InterPro" id="IPR001680">
    <property type="entry name" value="WD40_rpt"/>
</dbReference>
<keyword evidence="2" id="KW-0677">Repeat</keyword>
<dbReference type="Proteomes" id="UP001307849">
    <property type="component" value="Unassembled WGS sequence"/>
</dbReference>
<feature type="compositionally biased region" description="Acidic residues" evidence="4">
    <location>
        <begin position="43"/>
        <end position="67"/>
    </location>
</feature>
<dbReference type="AlphaFoldDB" id="A0AAN8RM27"/>
<dbReference type="SUPFAM" id="SSF50978">
    <property type="entry name" value="WD40 repeat-like"/>
    <property type="match status" value="1"/>
</dbReference>
<dbReference type="SMART" id="SM00320">
    <property type="entry name" value="WD40"/>
    <property type="match status" value="8"/>
</dbReference>
<organism evidence="5 6">
    <name type="scientific">Arthrobotrys conoides</name>
    <dbReference type="NCBI Taxonomy" id="74498"/>
    <lineage>
        <taxon>Eukaryota</taxon>
        <taxon>Fungi</taxon>
        <taxon>Dikarya</taxon>
        <taxon>Ascomycota</taxon>
        <taxon>Pezizomycotina</taxon>
        <taxon>Orbiliomycetes</taxon>
        <taxon>Orbiliales</taxon>
        <taxon>Orbiliaceae</taxon>
        <taxon>Arthrobotrys</taxon>
    </lineage>
</organism>
<keyword evidence="1 3" id="KW-0853">WD repeat</keyword>
<sequence length="496" mass="52400">MVSPHPHTPAGSRAAYDSGSNNDFDPSAEQADEEPSFINNNEALEEIIPDDDQPMEDLSDEEEEEGGAESSTAYRGAGAGESIEIDLINDSVRHFDHHTDSIYSIALNPRLSGIVATGGGDDIAYIWSSDPTPGQTSQRGQERESQKVIFKSEGHGDSVTSVAFTASGEFLVSAGMNGKVMVTQCTNATNPTESSSWKKIAEVQEVEEIAWLIAHPTENIFALGASDGSVWIYEIDASSPGSELFVKQAFYNHTAACTAGTFAKNGQLLATVSEDSNLFVHNVETGEVFASFGNDDARFNVDGGLYAVAANPAGTVVVVGGSTGECKVIALPTAGTQTGGRSAGARRGGSATAGTQSAQILATLSTQSDSIESLAFSPSLPLLASASVDGSIVLYDTQRWAVRRTISGHEDSVVKVLFEEGQRGWLLTSCSVDRTVRRWDCRSGEEKFKWQGHSDGILGFVVDSNGRVITAGDDHVALVFEETTAAPTVASSTGRP</sequence>
<keyword evidence="6" id="KW-1185">Reference proteome</keyword>
<evidence type="ECO:0000256" key="3">
    <source>
        <dbReference type="PROSITE-ProRule" id="PRU00221"/>
    </source>
</evidence>